<comment type="caution">
    <text evidence="8">The sequence shown here is derived from an EMBL/GenBank/DDBJ whole genome shotgun (WGS) entry which is preliminary data.</text>
</comment>
<dbReference type="Proteomes" id="UP000284842">
    <property type="component" value="Unassembled WGS sequence"/>
</dbReference>
<keyword evidence="4" id="KW-0999">Mitochondrion inner membrane</keyword>
<dbReference type="PANTHER" id="PTHR13094">
    <property type="entry name" value="NADH-UBIQUINONE OXIDOREDUCTASE PDSW SUBUNIT"/>
    <property type="match status" value="1"/>
</dbReference>
<dbReference type="InterPro" id="IPR039993">
    <property type="entry name" value="NDUFB10"/>
</dbReference>
<comment type="subcellular location">
    <subcellularLocation>
        <location evidence="1">Mitochondrion inner membrane</location>
        <topology evidence="1">Peripheral membrane protein</topology>
        <orientation evidence="1">Matrix side</orientation>
    </subcellularLocation>
</comment>
<sequence>MAVDEVRKAEIKEKLQERESFIRESWVKAMELRLVRDELGKCQSAEGVNHYENCKWLADKYLTMLKENRVRGYKQIDV</sequence>
<evidence type="ECO:0000256" key="5">
    <source>
        <dbReference type="ARBA" id="ARBA00022982"/>
    </source>
</evidence>
<keyword evidence="5" id="KW-0249">Electron transport</keyword>
<evidence type="ECO:0000313" key="9">
    <source>
        <dbReference type="Proteomes" id="UP000284842"/>
    </source>
</evidence>
<proteinExistence type="predicted"/>
<dbReference type="AlphaFoldDB" id="A0A409YHV1"/>
<dbReference type="GO" id="GO:0005743">
    <property type="term" value="C:mitochondrial inner membrane"/>
    <property type="evidence" value="ECO:0007669"/>
    <property type="project" value="UniProtKB-SubCell"/>
</dbReference>
<keyword evidence="6" id="KW-0496">Mitochondrion</keyword>
<accession>A0A409YHV1</accession>
<evidence type="ECO:0000256" key="7">
    <source>
        <dbReference type="ARBA" id="ARBA00023136"/>
    </source>
</evidence>
<evidence type="ECO:0000313" key="8">
    <source>
        <dbReference type="EMBL" id="PPR02603.1"/>
    </source>
</evidence>
<dbReference type="OrthoDB" id="10252718at2759"/>
<evidence type="ECO:0000256" key="1">
    <source>
        <dbReference type="ARBA" id="ARBA00004443"/>
    </source>
</evidence>
<gene>
    <name evidence="8" type="ORF">CVT24_002174</name>
</gene>
<protein>
    <recommendedName>
        <fullName evidence="10">NADH-ubiquinone oxidoreductase 12 kDa subunit</fullName>
    </recommendedName>
</protein>
<name>A0A409YHV1_9AGAR</name>
<evidence type="ECO:0000256" key="4">
    <source>
        <dbReference type="ARBA" id="ARBA00022792"/>
    </source>
</evidence>
<organism evidence="8 9">
    <name type="scientific">Panaeolus cyanescens</name>
    <dbReference type="NCBI Taxonomy" id="181874"/>
    <lineage>
        <taxon>Eukaryota</taxon>
        <taxon>Fungi</taxon>
        <taxon>Dikarya</taxon>
        <taxon>Basidiomycota</taxon>
        <taxon>Agaricomycotina</taxon>
        <taxon>Agaricomycetes</taxon>
        <taxon>Agaricomycetidae</taxon>
        <taxon>Agaricales</taxon>
        <taxon>Agaricineae</taxon>
        <taxon>Galeropsidaceae</taxon>
        <taxon>Panaeolus</taxon>
    </lineage>
</organism>
<evidence type="ECO:0000256" key="6">
    <source>
        <dbReference type="ARBA" id="ARBA00023128"/>
    </source>
</evidence>
<keyword evidence="2" id="KW-0813">Transport</keyword>
<dbReference type="InParanoid" id="A0A409YHV1"/>
<keyword evidence="9" id="KW-1185">Reference proteome</keyword>
<reference evidence="8 9" key="1">
    <citation type="journal article" date="2018" name="Evol. Lett.">
        <title>Horizontal gene cluster transfer increased hallucinogenic mushroom diversity.</title>
        <authorList>
            <person name="Reynolds H.T."/>
            <person name="Vijayakumar V."/>
            <person name="Gluck-Thaler E."/>
            <person name="Korotkin H.B."/>
            <person name="Matheny P.B."/>
            <person name="Slot J.C."/>
        </authorList>
    </citation>
    <scope>NUCLEOTIDE SEQUENCE [LARGE SCALE GENOMIC DNA]</scope>
    <source>
        <strain evidence="8 9">2629</strain>
    </source>
</reference>
<evidence type="ECO:0000256" key="2">
    <source>
        <dbReference type="ARBA" id="ARBA00022448"/>
    </source>
</evidence>
<keyword evidence="7" id="KW-0472">Membrane</keyword>
<evidence type="ECO:0000256" key="3">
    <source>
        <dbReference type="ARBA" id="ARBA00022660"/>
    </source>
</evidence>
<dbReference type="STRING" id="181874.A0A409YHV1"/>
<keyword evidence="3" id="KW-0679">Respiratory chain</keyword>
<dbReference type="EMBL" id="NHTK01001158">
    <property type="protein sequence ID" value="PPR02603.1"/>
    <property type="molecule type" value="Genomic_DNA"/>
</dbReference>
<evidence type="ECO:0008006" key="10">
    <source>
        <dbReference type="Google" id="ProtNLM"/>
    </source>
</evidence>
<dbReference type="PANTHER" id="PTHR13094:SF1">
    <property type="entry name" value="NADH DEHYDROGENASE [UBIQUINONE] 1 BETA SUBCOMPLEX SUBUNIT 10"/>
    <property type="match status" value="1"/>
</dbReference>